<keyword evidence="8" id="KW-0407">Ion channel</keyword>
<dbReference type="Pfam" id="PF02537">
    <property type="entry name" value="CRCB"/>
    <property type="match status" value="1"/>
</dbReference>
<dbReference type="InterPro" id="IPR003691">
    <property type="entry name" value="FluC"/>
</dbReference>
<dbReference type="GO" id="GO:0140114">
    <property type="term" value="P:cellular detoxification of fluoride"/>
    <property type="evidence" value="ECO:0007669"/>
    <property type="project" value="UniProtKB-UniRule"/>
</dbReference>
<evidence type="ECO:0000256" key="2">
    <source>
        <dbReference type="ARBA" id="ARBA00022475"/>
    </source>
</evidence>
<dbReference type="GO" id="GO:0046872">
    <property type="term" value="F:metal ion binding"/>
    <property type="evidence" value="ECO:0007669"/>
    <property type="project" value="UniProtKB-KW"/>
</dbReference>
<keyword evidence="3 8" id="KW-0812">Transmembrane</keyword>
<sequence>MSLIPILLAGAGGAIGAVLRYLVSGIYPVWRDIPTGTLLVNFLGSTTLSVITFGTNPLPYFADAGILGGFTTFSTFSYESLKLLERREYNIFGANILLSLLICGAGVALGKWIVS</sequence>
<dbReference type="HAMAP" id="MF_00454">
    <property type="entry name" value="FluC"/>
    <property type="match status" value="1"/>
</dbReference>
<proteinExistence type="inferred from homology"/>
<evidence type="ECO:0000256" key="5">
    <source>
        <dbReference type="ARBA" id="ARBA00023136"/>
    </source>
</evidence>
<keyword evidence="8" id="KW-0479">Metal-binding</keyword>
<evidence type="ECO:0000256" key="4">
    <source>
        <dbReference type="ARBA" id="ARBA00022989"/>
    </source>
</evidence>
<keyword evidence="8" id="KW-0406">Ion transport</keyword>
<dbReference type="AlphaFoldDB" id="A0A0P7ZLX2"/>
<gene>
    <name evidence="8" type="primary">fluC</name>
    <name evidence="8" type="synonym">crcB</name>
    <name evidence="9" type="ORF">MPEBLZ_00191</name>
</gene>
<comment type="catalytic activity">
    <reaction evidence="7">
        <text>fluoride(in) = fluoride(out)</text>
        <dbReference type="Rhea" id="RHEA:76159"/>
        <dbReference type="ChEBI" id="CHEBI:17051"/>
    </reaction>
    <physiologicalReaction direction="left-to-right" evidence="7">
        <dbReference type="Rhea" id="RHEA:76160"/>
    </physiologicalReaction>
</comment>
<keyword evidence="2 8" id="KW-1003">Cell membrane</keyword>
<comment type="activity regulation">
    <text evidence="8">Na(+) is not transported, but it plays an essential structural role and its presence is essential for fluoride channel function.</text>
</comment>
<evidence type="ECO:0000256" key="7">
    <source>
        <dbReference type="ARBA" id="ARBA00035585"/>
    </source>
</evidence>
<evidence type="ECO:0000313" key="9">
    <source>
        <dbReference type="EMBL" id="KPQ45208.1"/>
    </source>
</evidence>
<dbReference type="GO" id="GO:0005886">
    <property type="term" value="C:plasma membrane"/>
    <property type="evidence" value="ECO:0007669"/>
    <property type="project" value="UniProtKB-SubCell"/>
</dbReference>
<evidence type="ECO:0000256" key="3">
    <source>
        <dbReference type="ARBA" id="ARBA00022692"/>
    </source>
</evidence>
<comment type="subcellular location">
    <subcellularLocation>
        <location evidence="1 8">Cell membrane</location>
        <topology evidence="1 8">Multi-pass membrane protein</topology>
    </subcellularLocation>
</comment>
<evidence type="ECO:0000313" key="10">
    <source>
        <dbReference type="Proteomes" id="UP000050360"/>
    </source>
</evidence>
<dbReference type="EMBL" id="LKCM01000017">
    <property type="protein sequence ID" value="KPQ45208.1"/>
    <property type="molecule type" value="Genomic_DNA"/>
</dbReference>
<dbReference type="PANTHER" id="PTHR28259">
    <property type="entry name" value="FLUORIDE EXPORT PROTEIN 1-RELATED"/>
    <property type="match status" value="1"/>
</dbReference>
<organism evidence="9 10">
    <name type="scientific">Candidatus Methanoperedens nitratireducens</name>
    <dbReference type="NCBI Taxonomy" id="1392998"/>
    <lineage>
        <taxon>Archaea</taxon>
        <taxon>Methanobacteriati</taxon>
        <taxon>Methanobacteriota</taxon>
        <taxon>Stenosarchaea group</taxon>
        <taxon>Methanomicrobia</taxon>
        <taxon>Methanosarcinales</taxon>
        <taxon>ANME-2 cluster</taxon>
        <taxon>Candidatus Methanoperedentaceae</taxon>
        <taxon>Candidatus Methanoperedens</taxon>
    </lineage>
</organism>
<evidence type="ECO:0000256" key="8">
    <source>
        <dbReference type="HAMAP-Rule" id="MF_00454"/>
    </source>
</evidence>
<keyword evidence="4 8" id="KW-1133">Transmembrane helix</keyword>
<comment type="function">
    <text evidence="8">Fluoride-specific ion channel. Important for reducing fluoride concentration in the cell, thus reducing its toxicity.</text>
</comment>
<evidence type="ECO:0000256" key="1">
    <source>
        <dbReference type="ARBA" id="ARBA00004651"/>
    </source>
</evidence>
<dbReference type="Proteomes" id="UP000050360">
    <property type="component" value="Unassembled WGS sequence"/>
</dbReference>
<keyword evidence="8" id="KW-0813">Transport</keyword>
<accession>A0A0P7ZLX2</accession>
<feature type="transmembrane region" description="Helical" evidence="8">
    <location>
        <begin position="60"/>
        <end position="78"/>
    </location>
</feature>
<dbReference type="PANTHER" id="PTHR28259:SF1">
    <property type="entry name" value="FLUORIDE EXPORT PROTEIN 1-RELATED"/>
    <property type="match status" value="1"/>
</dbReference>
<evidence type="ECO:0000256" key="6">
    <source>
        <dbReference type="ARBA" id="ARBA00035120"/>
    </source>
</evidence>
<keyword evidence="8" id="KW-0915">Sodium</keyword>
<name>A0A0P7ZLX2_9EURY</name>
<feature type="transmembrane region" description="Helical" evidence="8">
    <location>
        <begin position="35"/>
        <end position="54"/>
    </location>
</feature>
<feature type="transmembrane region" description="Helical" evidence="8">
    <location>
        <begin position="90"/>
        <end position="114"/>
    </location>
</feature>
<keyword evidence="5 8" id="KW-0472">Membrane</keyword>
<protein>
    <recommendedName>
        <fullName evidence="8">Fluoride-specific ion channel FluC</fullName>
    </recommendedName>
</protein>
<comment type="similarity">
    <text evidence="6 8">Belongs to the fluoride channel Fluc/FEX (TC 1.A.43) family.</text>
</comment>
<feature type="transmembrane region" description="Helical" evidence="8">
    <location>
        <begin position="6"/>
        <end position="23"/>
    </location>
</feature>
<reference evidence="9 10" key="1">
    <citation type="submission" date="2015-09" db="EMBL/GenBank/DDBJ databases">
        <title>A metagenomics-based metabolic model of nitrate-dependent anaerobic oxidation of methane by Methanoperedens-like archaea.</title>
        <authorList>
            <person name="Arshad A."/>
            <person name="Speth D.R."/>
            <person name="De Graaf R.M."/>
            <person name="Op Den Camp H.J."/>
            <person name="Jetten M.S."/>
            <person name="Welte C.U."/>
        </authorList>
    </citation>
    <scope>NUCLEOTIDE SEQUENCE [LARGE SCALE GENOMIC DNA]</scope>
</reference>
<feature type="binding site" evidence="8">
    <location>
        <position position="71"/>
    </location>
    <ligand>
        <name>Na(+)</name>
        <dbReference type="ChEBI" id="CHEBI:29101"/>
        <note>structural</note>
    </ligand>
</feature>
<dbReference type="GO" id="GO:0062054">
    <property type="term" value="F:fluoride channel activity"/>
    <property type="evidence" value="ECO:0007669"/>
    <property type="project" value="UniProtKB-UniRule"/>
</dbReference>
<feature type="binding site" evidence="8">
    <location>
        <position position="68"/>
    </location>
    <ligand>
        <name>Na(+)</name>
        <dbReference type="ChEBI" id="CHEBI:29101"/>
        <note>structural</note>
    </ligand>
</feature>
<comment type="caution">
    <text evidence="9">The sequence shown here is derived from an EMBL/GenBank/DDBJ whole genome shotgun (WGS) entry which is preliminary data.</text>
</comment>